<feature type="transmembrane region" description="Helical" evidence="1">
    <location>
        <begin position="221"/>
        <end position="240"/>
    </location>
</feature>
<feature type="transmembrane region" description="Helical" evidence="1">
    <location>
        <begin position="292"/>
        <end position="310"/>
    </location>
</feature>
<protein>
    <submittedName>
        <fullName evidence="2">Uncharacterized protein</fullName>
    </submittedName>
</protein>
<keyword evidence="1" id="KW-0812">Transmembrane</keyword>
<feature type="transmembrane region" description="Helical" evidence="1">
    <location>
        <begin position="165"/>
        <end position="184"/>
    </location>
</feature>
<dbReference type="Proteomes" id="UP000239590">
    <property type="component" value="Unassembled WGS sequence"/>
</dbReference>
<keyword evidence="1" id="KW-1133">Transmembrane helix</keyword>
<keyword evidence="3" id="KW-1185">Reference proteome</keyword>
<evidence type="ECO:0000256" key="1">
    <source>
        <dbReference type="SAM" id="Phobius"/>
    </source>
</evidence>
<evidence type="ECO:0000313" key="2">
    <source>
        <dbReference type="EMBL" id="PQA59604.1"/>
    </source>
</evidence>
<gene>
    <name evidence="2" type="ORF">C5O19_08180</name>
</gene>
<comment type="caution">
    <text evidence="2">The sequence shown here is derived from an EMBL/GenBank/DDBJ whole genome shotgun (WGS) entry which is preliminary data.</text>
</comment>
<proteinExistence type="predicted"/>
<feature type="transmembrane region" description="Helical" evidence="1">
    <location>
        <begin position="80"/>
        <end position="103"/>
    </location>
</feature>
<sequence length="385" mass="43271">MGIPLYVYACVLASLSIFVGVLWDISWHMSIGRDGLFSAPHLLIYLGSAFAGTFAGYQCLKTSFWGTAEEKNRSVHFWGIFYSSLGGLFCIWGSMAALSSAPFDDWWHAAYGLDVEIFTPPHAVLIFGLMTIQLGSLFIVMAILNRADRVASFSDEQNQQRVQRLRLLFMMTAGFLLALVYLFTSEFIDNSRGHTSLYYQVSGFVFPLLLFATGRASGHRWGGTIISAVYMSVLLITNWVLQQFPAEPLLGPILNPVTHFQFYGFPVLLILPAIACDLVAVRLKGRNDWLQALALGLVFAVVYVVAQWYFSEFHFTSPLTRNKIFGNYTWYFSNDPNWKYRYTYGPWGIESAAQLASGLGIALLITVVSTRLGLAWGKWMQKVVR</sequence>
<feature type="transmembrane region" description="Helical" evidence="1">
    <location>
        <begin position="260"/>
        <end position="280"/>
    </location>
</feature>
<reference evidence="3" key="1">
    <citation type="submission" date="2018-02" db="EMBL/GenBank/DDBJ databases">
        <title>Genome sequencing of Solimonas sp. HR-BB.</title>
        <authorList>
            <person name="Lee Y."/>
            <person name="Jeon C.O."/>
        </authorList>
    </citation>
    <scope>NUCLEOTIDE SEQUENCE [LARGE SCALE GENOMIC DNA]</scope>
    <source>
        <strain evidence="3">HR-U</strain>
    </source>
</reference>
<name>A0A2S7IPG1_9BACT</name>
<organism evidence="2 3">
    <name type="scientific">Siphonobacter curvatus</name>
    <dbReference type="NCBI Taxonomy" id="2094562"/>
    <lineage>
        <taxon>Bacteria</taxon>
        <taxon>Pseudomonadati</taxon>
        <taxon>Bacteroidota</taxon>
        <taxon>Cytophagia</taxon>
        <taxon>Cytophagales</taxon>
        <taxon>Cytophagaceae</taxon>
        <taxon>Siphonobacter</taxon>
    </lineage>
</organism>
<dbReference type="AlphaFoldDB" id="A0A2S7IPG1"/>
<feature type="transmembrane region" description="Helical" evidence="1">
    <location>
        <begin position="355"/>
        <end position="376"/>
    </location>
</feature>
<accession>A0A2S7IPG1</accession>
<feature type="transmembrane region" description="Helical" evidence="1">
    <location>
        <begin position="123"/>
        <end position="144"/>
    </location>
</feature>
<feature type="transmembrane region" description="Helical" evidence="1">
    <location>
        <begin position="43"/>
        <end position="60"/>
    </location>
</feature>
<evidence type="ECO:0000313" key="3">
    <source>
        <dbReference type="Proteomes" id="UP000239590"/>
    </source>
</evidence>
<keyword evidence="1" id="KW-0472">Membrane</keyword>
<feature type="transmembrane region" description="Helical" evidence="1">
    <location>
        <begin position="196"/>
        <end position="214"/>
    </location>
</feature>
<dbReference type="EMBL" id="PTRA01000001">
    <property type="protein sequence ID" value="PQA59604.1"/>
    <property type="molecule type" value="Genomic_DNA"/>
</dbReference>
<feature type="transmembrane region" description="Helical" evidence="1">
    <location>
        <begin position="5"/>
        <end position="23"/>
    </location>
</feature>